<dbReference type="GeneID" id="87940555"/>
<gene>
    <name evidence="1" type="ORF">CDEST_04052</name>
</gene>
<accession>A0AAX4I6M5</accession>
<proteinExistence type="predicted"/>
<evidence type="ECO:0000313" key="1">
    <source>
        <dbReference type="EMBL" id="WQF79038.1"/>
    </source>
</evidence>
<dbReference type="AlphaFoldDB" id="A0AAX4I6M5"/>
<dbReference type="RefSeq" id="XP_062776262.1">
    <property type="nucleotide sequence ID" value="XM_062920211.1"/>
</dbReference>
<sequence>MAIFRQILEGGGVLPSSTPSLSSMGPVDEYLKPRYGDWEISNFWFSSTMTTGDFQMYQWTFRQKLTFSVCYNEAFYGAEKPDRIMESTRNEMLRGLLHV</sequence>
<name>A0AAX4I6M5_9PEZI</name>
<keyword evidence="2" id="KW-1185">Reference proteome</keyword>
<protein>
    <submittedName>
        <fullName evidence="1">Uncharacterized protein</fullName>
    </submittedName>
</protein>
<dbReference type="KEGG" id="cdet:87940555"/>
<dbReference type="Gene3D" id="3.30.559.30">
    <property type="entry name" value="Nonribosomal peptide synthetase, condensation domain"/>
    <property type="match status" value="1"/>
</dbReference>
<reference evidence="2" key="1">
    <citation type="journal article" date="2023" name="bioRxiv">
        <title>Complete genome of the Medicago anthracnose fungus, Colletotrichum destructivum, reveals a mini-chromosome-like region within a core chromosome.</title>
        <authorList>
            <person name="Lapalu N."/>
            <person name="Simon A."/>
            <person name="Lu A."/>
            <person name="Plaumann P.-L."/>
            <person name="Amselem J."/>
            <person name="Pigne S."/>
            <person name="Auger A."/>
            <person name="Koch C."/>
            <person name="Dallery J.-F."/>
            <person name="O'Connell R.J."/>
        </authorList>
    </citation>
    <scope>NUCLEOTIDE SEQUENCE [LARGE SCALE GENOMIC DNA]</scope>
    <source>
        <strain evidence="2">CBS 520.97</strain>
    </source>
</reference>
<evidence type="ECO:0000313" key="2">
    <source>
        <dbReference type="Proteomes" id="UP001322277"/>
    </source>
</evidence>
<dbReference type="PANTHER" id="PTHR42034:SF1">
    <property type="entry name" value="CONDENSATION DOMAIN-CONTAINING PROTEIN"/>
    <property type="match status" value="1"/>
</dbReference>
<organism evidence="1 2">
    <name type="scientific">Colletotrichum destructivum</name>
    <dbReference type="NCBI Taxonomy" id="34406"/>
    <lineage>
        <taxon>Eukaryota</taxon>
        <taxon>Fungi</taxon>
        <taxon>Dikarya</taxon>
        <taxon>Ascomycota</taxon>
        <taxon>Pezizomycotina</taxon>
        <taxon>Sordariomycetes</taxon>
        <taxon>Hypocreomycetidae</taxon>
        <taxon>Glomerellales</taxon>
        <taxon>Glomerellaceae</taxon>
        <taxon>Colletotrichum</taxon>
        <taxon>Colletotrichum destructivum species complex</taxon>
    </lineage>
</organism>
<dbReference type="PANTHER" id="PTHR42034">
    <property type="entry name" value="CHROMOSOME 7, WHOLE GENOME SHOTGUN SEQUENCE-RELATED"/>
    <property type="match status" value="1"/>
</dbReference>
<dbReference type="EMBL" id="CP137306">
    <property type="protein sequence ID" value="WQF79038.1"/>
    <property type="molecule type" value="Genomic_DNA"/>
</dbReference>
<dbReference type="Proteomes" id="UP001322277">
    <property type="component" value="Chromosome 2"/>
</dbReference>